<sequence>MPSLSLRSLAITAVLLILTYHFLDTITTTLCHQLPSDLLPTSPSSTSDNAMAAAAVDPSTHLALTIQQTGTGTTPGHPTLTLTITNTHPSATLTFVTWNTPLDDALVPLGLLAVTDPSTSERLNKDAIKIARKTPPEADAFVTLKPGEAREHVVELRDGPLMPLGKVKGGEVRVQVEGEWGDVWVDERRKFLFCSRASKSCPYANLLALMSPACDVLGIDPLSPIPDYGTMQRYIRDLQMLLHPDRLSSGGDAARAQEKLGIEFKALSAVENYLFPKNGTEWKYKISIQTLFKLANQSCCWVSRWNPHKLEGGDMFEPLPAWTRWRSTQGSTSTHPGLSRTQGTQSDHWTVPPWTDQSFAGVHSGYKSVYKPGVREYERTGKLRFEQ</sequence>
<dbReference type="EMBL" id="LAQI01000434">
    <property type="protein sequence ID" value="KKY13082.1"/>
    <property type="molecule type" value="Genomic_DNA"/>
</dbReference>
<dbReference type="Proteomes" id="UP000034182">
    <property type="component" value="Unassembled WGS sequence"/>
</dbReference>
<reference evidence="2 3" key="2">
    <citation type="submission" date="2015-05" db="EMBL/GenBank/DDBJ databases">
        <title>Distinctive expansion of gene families associated with plant cell wall degradation and secondary metabolism in the genomes of grapevine trunk pathogens.</title>
        <authorList>
            <person name="Lawrence D.P."/>
            <person name="Travadon R."/>
            <person name="Rolshausen P.E."/>
            <person name="Baumgartner K."/>
        </authorList>
    </citation>
    <scope>NUCLEOTIDE SEQUENCE [LARGE SCALE GENOMIC DNA]</scope>
    <source>
        <strain evidence="2">DS831</strain>
    </source>
</reference>
<evidence type="ECO:0008006" key="4">
    <source>
        <dbReference type="Google" id="ProtNLM"/>
    </source>
</evidence>
<proteinExistence type="predicted"/>
<protein>
    <recommendedName>
        <fullName evidence="4">J domain-containing protein</fullName>
    </recommendedName>
</protein>
<accession>A0A0G2DPV7</accession>
<dbReference type="Gene3D" id="2.60.40.2970">
    <property type="match status" value="1"/>
</dbReference>
<comment type="caution">
    <text evidence="2">The sequence shown here is derived from an EMBL/GenBank/DDBJ whole genome shotgun (WGS) entry which is preliminary data.</text>
</comment>
<evidence type="ECO:0000256" key="1">
    <source>
        <dbReference type="SAM" id="MobiDB-lite"/>
    </source>
</evidence>
<dbReference type="AlphaFoldDB" id="A0A0G2DPV7"/>
<organism evidence="2 3">
    <name type="scientific">Diplodia seriata</name>
    <dbReference type="NCBI Taxonomy" id="420778"/>
    <lineage>
        <taxon>Eukaryota</taxon>
        <taxon>Fungi</taxon>
        <taxon>Dikarya</taxon>
        <taxon>Ascomycota</taxon>
        <taxon>Pezizomycotina</taxon>
        <taxon>Dothideomycetes</taxon>
        <taxon>Dothideomycetes incertae sedis</taxon>
        <taxon>Botryosphaeriales</taxon>
        <taxon>Botryosphaeriaceae</taxon>
        <taxon>Diplodia</taxon>
    </lineage>
</organism>
<reference evidence="2 3" key="1">
    <citation type="submission" date="2015-03" db="EMBL/GenBank/DDBJ databases">
        <authorList>
            <person name="Morales-Cruz A."/>
            <person name="Amrine K.C."/>
            <person name="Cantu D."/>
        </authorList>
    </citation>
    <scope>NUCLEOTIDE SEQUENCE [LARGE SCALE GENOMIC DNA]</scope>
    <source>
        <strain evidence="2">DS831</strain>
    </source>
</reference>
<feature type="region of interest" description="Disordered" evidence="1">
    <location>
        <begin position="327"/>
        <end position="347"/>
    </location>
</feature>
<name>A0A0G2DPV7_9PEZI</name>
<gene>
    <name evidence="2" type="ORF">UCDDS831_g09341</name>
</gene>
<evidence type="ECO:0000313" key="3">
    <source>
        <dbReference type="Proteomes" id="UP000034182"/>
    </source>
</evidence>
<evidence type="ECO:0000313" key="2">
    <source>
        <dbReference type="EMBL" id="KKY13082.1"/>
    </source>
</evidence>